<dbReference type="InterPro" id="IPR002125">
    <property type="entry name" value="CMP_dCMP_dom"/>
</dbReference>
<protein>
    <recommendedName>
        <fullName evidence="1">CMP/dCMP-type deaminase domain-containing protein</fullName>
    </recommendedName>
</protein>
<feature type="domain" description="CMP/dCMP-type deaminase" evidence="1">
    <location>
        <begin position="52"/>
        <end position="165"/>
    </location>
</feature>
<dbReference type="Pfam" id="PF00383">
    <property type="entry name" value="dCMP_cyt_deam_1"/>
    <property type="match status" value="1"/>
</dbReference>
<dbReference type="GO" id="GO:0006152">
    <property type="term" value="P:purine nucleoside catabolic process"/>
    <property type="evidence" value="ECO:0007669"/>
    <property type="project" value="TreeGrafter"/>
</dbReference>
<sequence length="214" mass="24091">MRVYGELTFSIFVDPVIIKHLYSRAAELTLNYRKDSMAANIFPERPPAPSRVQTESAIEACLVVQRRGVHMGKQPFAAVLVSPDNETVLLSHSNLDHVNHAESSLARLASSHYTPEYLWQCTLYTTWEPCAMCAATTYWANIGRVIYAASEEQLAELTGRGNEKNMTMAMPCRKVLEGSQKDIEIIGPLERLDRKVMEESDGYWAPLREAKLGK</sequence>
<dbReference type="GO" id="GO:0047974">
    <property type="term" value="F:guanosine deaminase activity"/>
    <property type="evidence" value="ECO:0007669"/>
    <property type="project" value="TreeGrafter"/>
</dbReference>
<dbReference type="PANTHER" id="PTHR11079:SF161">
    <property type="entry name" value="CMP_DCMP-TYPE DEAMINASE DOMAIN-CONTAINING PROTEIN"/>
    <property type="match status" value="1"/>
</dbReference>
<dbReference type="Gene3D" id="3.40.140.10">
    <property type="entry name" value="Cytidine Deaminase, domain 2"/>
    <property type="match status" value="1"/>
</dbReference>
<gene>
    <name evidence="2" type="ORF">B0A55_12434</name>
</gene>
<reference evidence="2 3" key="1">
    <citation type="submission" date="2017-03" db="EMBL/GenBank/DDBJ databases">
        <title>Genomes of endolithic fungi from Antarctica.</title>
        <authorList>
            <person name="Coleine C."/>
            <person name="Masonjones S."/>
            <person name="Stajich J.E."/>
        </authorList>
    </citation>
    <scope>NUCLEOTIDE SEQUENCE [LARGE SCALE GENOMIC DNA]</scope>
    <source>
        <strain evidence="2 3">CCFEE 5184</strain>
    </source>
</reference>
<dbReference type="OrthoDB" id="408702at2759"/>
<dbReference type="SUPFAM" id="SSF53927">
    <property type="entry name" value="Cytidine deaminase-like"/>
    <property type="match status" value="1"/>
</dbReference>
<evidence type="ECO:0000313" key="3">
    <source>
        <dbReference type="Proteomes" id="UP000309340"/>
    </source>
</evidence>
<dbReference type="PROSITE" id="PS51747">
    <property type="entry name" value="CYT_DCMP_DEAMINASES_2"/>
    <property type="match status" value="1"/>
</dbReference>
<accession>A0A4U0VKP5</accession>
<evidence type="ECO:0000313" key="2">
    <source>
        <dbReference type="EMBL" id="TKA49824.1"/>
    </source>
</evidence>
<dbReference type="EMBL" id="NAJQ01002087">
    <property type="protein sequence ID" value="TKA49824.1"/>
    <property type="molecule type" value="Genomic_DNA"/>
</dbReference>
<dbReference type="FunFam" id="3.40.140.10:FF:000051">
    <property type="entry name" value="Nucleoside deaminase"/>
    <property type="match status" value="1"/>
</dbReference>
<comment type="caution">
    <text evidence="2">The sequence shown here is derived from an EMBL/GenBank/DDBJ whole genome shotgun (WGS) entry which is preliminary data.</text>
</comment>
<evidence type="ECO:0000259" key="1">
    <source>
        <dbReference type="PROSITE" id="PS51747"/>
    </source>
</evidence>
<dbReference type="AlphaFoldDB" id="A0A4U0VKP5"/>
<dbReference type="STRING" id="329884.A0A4U0VKP5"/>
<organism evidence="2 3">
    <name type="scientific">Friedmanniomyces simplex</name>
    <dbReference type="NCBI Taxonomy" id="329884"/>
    <lineage>
        <taxon>Eukaryota</taxon>
        <taxon>Fungi</taxon>
        <taxon>Dikarya</taxon>
        <taxon>Ascomycota</taxon>
        <taxon>Pezizomycotina</taxon>
        <taxon>Dothideomycetes</taxon>
        <taxon>Dothideomycetidae</taxon>
        <taxon>Mycosphaerellales</taxon>
        <taxon>Teratosphaeriaceae</taxon>
        <taxon>Friedmanniomyces</taxon>
    </lineage>
</organism>
<dbReference type="InterPro" id="IPR016193">
    <property type="entry name" value="Cytidine_deaminase-like"/>
</dbReference>
<keyword evidence="3" id="KW-1185">Reference proteome</keyword>
<dbReference type="PANTHER" id="PTHR11079">
    <property type="entry name" value="CYTOSINE DEAMINASE FAMILY MEMBER"/>
    <property type="match status" value="1"/>
</dbReference>
<proteinExistence type="predicted"/>
<name>A0A4U0VKP5_9PEZI</name>
<dbReference type="Proteomes" id="UP000309340">
    <property type="component" value="Unassembled WGS sequence"/>
</dbReference>
<dbReference type="CDD" id="cd01285">
    <property type="entry name" value="nucleoside_deaminase"/>
    <property type="match status" value="1"/>
</dbReference>